<dbReference type="InterPro" id="IPR041049">
    <property type="entry name" value="DUF5615"/>
</dbReference>
<dbReference type="GeneID" id="78014819"/>
<dbReference type="AlphaFoldDB" id="A0A480A3G0"/>
<dbReference type="EMBL" id="BJCE01000242">
    <property type="protein sequence ID" value="GCL39349.1"/>
    <property type="molecule type" value="Genomic_DNA"/>
</dbReference>
<evidence type="ECO:0000259" key="1">
    <source>
        <dbReference type="Pfam" id="PF18480"/>
    </source>
</evidence>
<feature type="domain" description="DUF5615" evidence="1">
    <location>
        <begin position="4"/>
        <end position="104"/>
    </location>
</feature>
<protein>
    <recommendedName>
        <fullName evidence="1">DUF5615 domain-containing protein</fullName>
    </recommendedName>
</protein>
<name>A0A480A3G0_9CYAN</name>
<sequence length="113" mass="13156">MNGFLFDENLPVKIQFTPSLPIVHVSILGNSPSDTQIWQYAKERKLVIVTKDADFSDRMMVDLLPPKVVHLRFGNVRKRQFHSLLSRVWPEIEILVADHQLINVYLDQIEAFK</sequence>
<keyword evidence="3" id="KW-1185">Reference proteome</keyword>
<evidence type="ECO:0000313" key="3">
    <source>
        <dbReference type="Proteomes" id="UP000300142"/>
    </source>
</evidence>
<dbReference type="Proteomes" id="UP000300142">
    <property type="component" value="Unassembled WGS sequence"/>
</dbReference>
<accession>A0A480A3G0</accession>
<dbReference type="RefSeq" id="WP_035371598.1">
    <property type="nucleotide sequence ID" value="NZ_BJCE01000242.1"/>
</dbReference>
<reference evidence="3" key="1">
    <citation type="submission" date="2019-02" db="EMBL/GenBank/DDBJ databases">
        <title>Draft genome sequence of Sphaerospermopsis reniformis NIES-1949.</title>
        <authorList>
            <person name="Yamaguchi H."/>
            <person name="Suzuki S."/>
            <person name="Kawachi M."/>
        </authorList>
    </citation>
    <scope>NUCLEOTIDE SEQUENCE [LARGE SCALE GENOMIC DNA]</scope>
    <source>
        <strain evidence="3">NIES-1949</strain>
    </source>
</reference>
<dbReference type="Pfam" id="PF18480">
    <property type="entry name" value="DUF5615"/>
    <property type="match status" value="1"/>
</dbReference>
<comment type="caution">
    <text evidence="2">The sequence shown here is derived from an EMBL/GenBank/DDBJ whole genome shotgun (WGS) entry which is preliminary data.</text>
</comment>
<gene>
    <name evidence="2" type="ORF">SR1949_44750</name>
</gene>
<proteinExistence type="predicted"/>
<organism evidence="2 3">
    <name type="scientific">Sphaerospermopsis reniformis</name>
    <dbReference type="NCBI Taxonomy" id="531300"/>
    <lineage>
        <taxon>Bacteria</taxon>
        <taxon>Bacillati</taxon>
        <taxon>Cyanobacteriota</taxon>
        <taxon>Cyanophyceae</taxon>
        <taxon>Nostocales</taxon>
        <taxon>Aphanizomenonaceae</taxon>
        <taxon>Sphaerospermopsis</taxon>
    </lineage>
</organism>
<evidence type="ECO:0000313" key="2">
    <source>
        <dbReference type="EMBL" id="GCL39349.1"/>
    </source>
</evidence>